<keyword evidence="2" id="KW-1185">Reference proteome</keyword>
<dbReference type="PANTHER" id="PTHR24171">
    <property type="entry name" value="ANKYRIN REPEAT DOMAIN-CONTAINING PROTEIN 39-RELATED"/>
    <property type="match status" value="1"/>
</dbReference>
<dbReference type="InterPro" id="IPR011990">
    <property type="entry name" value="TPR-like_helical_dom_sf"/>
</dbReference>
<reference evidence="1 2" key="1">
    <citation type="submission" date="2024-02" db="EMBL/GenBank/DDBJ databases">
        <authorList>
            <person name="Chen Y."/>
            <person name="Shah S."/>
            <person name="Dougan E. K."/>
            <person name="Thang M."/>
            <person name="Chan C."/>
        </authorList>
    </citation>
    <scope>NUCLEOTIDE SEQUENCE [LARGE SCALE GENOMIC DNA]</scope>
</reference>
<proteinExistence type="predicted"/>
<dbReference type="PROSITE" id="PS50297">
    <property type="entry name" value="ANK_REP_REGION"/>
    <property type="match status" value="2"/>
</dbReference>
<comment type="caution">
    <text evidence="1">The sequence shown here is derived from an EMBL/GenBank/DDBJ whole genome shotgun (WGS) entry which is preliminary data.</text>
</comment>
<dbReference type="Pfam" id="PF12796">
    <property type="entry name" value="Ank_2"/>
    <property type="match status" value="1"/>
</dbReference>
<dbReference type="SUPFAM" id="SSF48403">
    <property type="entry name" value="Ankyrin repeat"/>
    <property type="match status" value="1"/>
</dbReference>
<dbReference type="Proteomes" id="UP001642484">
    <property type="component" value="Unassembled WGS sequence"/>
</dbReference>
<sequence length="466" mass="51328">MPEVAAELLSKELIERAAAGRHQDVDRLLKDGADKDWGDHNGYTALSEAAMAGHTVVVGQLLRADADPNLQAADGRSALHRAAFHGWIPIVRLLLQHGADPELGDVDGRRPMEMTKKESVLEVLGAGAEEHKEIIEQKRKERAENPREPKKESVEIQYPPKRNGPVTRRLVPEKNGSDQVKPEEKDEKFLELHSSLDIVTRPDDFANGRGDRAGYREEPGVRLQQGSLIVETSDGLFASDEVDQKSGPSPEEQAEAWLQDVGDLFVAPNLEAVMKAKSEAQESFNAGHVSNARKVTSAAIRTCAMMLAEDDLSALEHKASSPLADLKNLFGVLHSNRSLLLTHQIQANDEEVLKFGTHAAWTLVVKDTDTALRQNPSNFKASFRRAKALFELGDLEQAMADVTKVVDHYARNTQVSNPEAVALRAAIQLELKKERAKWGEKGGPRWNRAAKECEPLISEVGPEYAA</sequence>
<name>A0ABP0RXW0_9DINO</name>
<protein>
    <submittedName>
        <fullName evidence="1">Uncharacterized protein</fullName>
    </submittedName>
</protein>
<dbReference type="Gene3D" id="1.25.40.20">
    <property type="entry name" value="Ankyrin repeat-containing domain"/>
    <property type="match status" value="1"/>
</dbReference>
<evidence type="ECO:0000313" key="2">
    <source>
        <dbReference type="Proteomes" id="UP001642484"/>
    </source>
</evidence>
<dbReference type="InterPro" id="IPR036770">
    <property type="entry name" value="Ankyrin_rpt-contain_sf"/>
</dbReference>
<dbReference type="SMART" id="SM00248">
    <property type="entry name" value="ANK"/>
    <property type="match status" value="2"/>
</dbReference>
<organism evidence="1 2">
    <name type="scientific">Durusdinium trenchii</name>
    <dbReference type="NCBI Taxonomy" id="1381693"/>
    <lineage>
        <taxon>Eukaryota</taxon>
        <taxon>Sar</taxon>
        <taxon>Alveolata</taxon>
        <taxon>Dinophyceae</taxon>
        <taxon>Suessiales</taxon>
        <taxon>Symbiodiniaceae</taxon>
        <taxon>Durusdinium</taxon>
    </lineage>
</organism>
<dbReference type="EMBL" id="CAXAMN010026728">
    <property type="protein sequence ID" value="CAK9105392.1"/>
    <property type="molecule type" value="Genomic_DNA"/>
</dbReference>
<gene>
    <name evidence="1" type="ORF">CCMP2556_LOCUS49329</name>
</gene>
<dbReference type="PROSITE" id="PS50088">
    <property type="entry name" value="ANK_REPEAT"/>
    <property type="match status" value="2"/>
</dbReference>
<dbReference type="SUPFAM" id="SSF48452">
    <property type="entry name" value="TPR-like"/>
    <property type="match status" value="1"/>
</dbReference>
<dbReference type="PANTHER" id="PTHR24171:SF8">
    <property type="entry name" value="BRCA1-ASSOCIATED RING DOMAIN PROTEIN 1"/>
    <property type="match status" value="1"/>
</dbReference>
<dbReference type="Gene3D" id="1.25.40.10">
    <property type="entry name" value="Tetratricopeptide repeat domain"/>
    <property type="match status" value="1"/>
</dbReference>
<dbReference type="InterPro" id="IPR002110">
    <property type="entry name" value="Ankyrin_rpt"/>
</dbReference>
<evidence type="ECO:0000313" key="1">
    <source>
        <dbReference type="EMBL" id="CAK9105392.1"/>
    </source>
</evidence>
<accession>A0ABP0RXW0</accession>